<sequence length="88" mass="9977">MDYNVNFSPDNKWIVYTSEHNGNTDLYALRNGKTNEQSFPLTPDKGFDDQASFSPYGKQIVFMSTRSGNTSLWIMPFNALSPSSKTEQ</sequence>
<dbReference type="EMBL" id="BJYT01000039">
    <property type="protein sequence ID" value="GEO12111.1"/>
    <property type="molecule type" value="Genomic_DNA"/>
</dbReference>
<gene>
    <name evidence="2" type="ORF">SAE01_46070</name>
</gene>
<organism evidence="2 3">
    <name type="scientific">Segetibacter aerophilus</name>
    <dbReference type="NCBI Taxonomy" id="670293"/>
    <lineage>
        <taxon>Bacteria</taxon>
        <taxon>Pseudomonadati</taxon>
        <taxon>Bacteroidota</taxon>
        <taxon>Chitinophagia</taxon>
        <taxon>Chitinophagales</taxon>
        <taxon>Chitinophagaceae</taxon>
        <taxon>Segetibacter</taxon>
    </lineage>
</organism>
<comment type="similarity">
    <text evidence="1">Belongs to the TolB family.</text>
</comment>
<dbReference type="PANTHER" id="PTHR36842:SF1">
    <property type="entry name" value="PROTEIN TOLB"/>
    <property type="match status" value="1"/>
</dbReference>
<dbReference type="OrthoDB" id="9815657at2"/>
<dbReference type="InterPro" id="IPR011659">
    <property type="entry name" value="WD40"/>
</dbReference>
<dbReference type="PANTHER" id="PTHR36842">
    <property type="entry name" value="PROTEIN TOLB HOMOLOG"/>
    <property type="match status" value="1"/>
</dbReference>
<dbReference type="SUPFAM" id="SSF82171">
    <property type="entry name" value="DPP6 N-terminal domain-like"/>
    <property type="match status" value="1"/>
</dbReference>
<evidence type="ECO:0000313" key="2">
    <source>
        <dbReference type="EMBL" id="GEO12111.1"/>
    </source>
</evidence>
<keyword evidence="3" id="KW-1185">Reference proteome</keyword>
<evidence type="ECO:0000256" key="1">
    <source>
        <dbReference type="ARBA" id="ARBA00009820"/>
    </source>
</evidence>
<dbReference type="Proteomes" id="UP000321513">
    <property type="component" value="Unassembled WGS sequence"/>
</dbReference>
<reference evidence="2 3" key="1">
    <citation type="submission" date="2019-07" db="EMBL/GenBank/DDBJ databases">
        <title>Whole genome shotgun sequence of Segetibacter aerophilus NBRC 106135.</title>
        <authorList>
            <person name="Hosoyama A."/>
            <person name="Uohara A."/>
            <person name="Ohji S."/>
            <person name="Ichikawa N."/>
        </authorList>
    </citation>
    <scope>NUCLEOTIDE SEQUENCE [LARGE SCALE GENOMIC DNA]</scope>
    <source>
        <strain evidence="2 3">NBRC 106135</strain>
    </source>
</reference>
<protein>
    <recommendedName>
        <fullName evidence="4">Dipeptidylpeptidase IV N-terminal domain-containing protein</fullName>
    </recommendedName>
</protein>
<evidence type="ECO:0000313" key="3">
    <source>
        <dbReference type="Proteomes" id="UP000321513"/>
    </source>
</evidence>
<dbReference type="RefSeq" id="WP_147206238.1">
    <property type="nucleotide sequence ID" value="NZ_BJYT01000039.1"/>
</dbReference>
<dbReference type="InterPro" id="IPR011042">
    <property type="entry name" value="6-blade_b-propeller_TolB-like"/>
</dbReference>
<comment type="caution">
    <text evidence="2">The sequence shown here is derived from an EMBL/GenBank/DDBJ whole genome shotgun (WGS) entry which is preliminary data.</text>
</comment>
<evidence type="ECO:0008006" key="4">
    <source>
        <dbReference type="Google" id="ProtNLM"/>
    </source>
</evidence>
<dbReference type="Pfam" id="PF07676">
    <property type="entry name" value="PD40"/>
    <property type="match status" value="2"/>
</dbReference>
<proteinExistence type="inferred from homology"/>
<dbReference type="AlphaFoldDB" id="A0A512BJG3"/>
<accession>A0A512BJG3</accession>
<dbReference type="Gene3D" id="2.120.10.30">
    <property type="entry name" value="TolB, C-terminal domain"/>
    <property type="match status" value="1"/>
</dbReference>
<name>A0A512BJG3_9BACT</name>